<dbReference type="OrthoDB" id="3365698at2759"/>
<keyword evidence="2" id="KW-1185">Reference proteome</keyword>
<proteinExistence type="predicted"/>
<gene>
    <name evidence="1" type="ORF">FA15DRAFT_684319</name>
</gene>
<dbReference type="EMBL" id="ML210147">
    <property type="protein sequence ID" value="TFK30043.1"/>
    <property type="molecule type" value="Genomic_DNA"/>
</dbReference>
<dbReference type="SUPFAM" id="SSF52047">
    <property type="entry name" value="RNI-like"/>
    <property type="match status" value="1"/>
</dbReference>
<protein>
    <recommendedName>
        <fullName evidence="3">F-box domain-containing protein</fullName>
    </recommendedName>
</protein>
<dbReference type="Gene3D" id="3.80.10.10">
    <property type="entry name" value="Ribonuclease Inhibitor"/>
    <property type="match status" value="1"/>
</dbReference>
<evidence type="ECO:0008006" key="3">
    <source>
        <dbReference type="Google" id="ProtNLM"/>
    </source>
</evidence>
<accession>A0A5C3LC83</accession>
<dbReference type="SUPFAM" id="SSF81383">
    <property type="entry name" value="F-box domain"/>
    <property type="match status" value="1"/>
</dbReference>
<name>A0A5C3LC83_COPMA</name>
<dbReference type="InterPro" id="IPR032675">
    <property type="entry name" value="LRR_dom_sf"/>
</dbReference>
<sequence length="503" mass="57148">MLSSLHHDRIQVRSISATIGHLDREISSLKHKRQVLAAKNEKLLSNIAVKQATAAPMRTLIPELCEHIFWLYLESRLEPCCTAEQPDPLVLARVCRRWRYLVLNSPRLWTYLHVSLCDSCPKIAWQILHWFRHANPMPLRVSVCPGIWSLAEWSSQRFKGANTITTETLKPYLGRISSFKLQLHQEALSVLFPPGHTAIMPSLSRLYLRHSGFILSEQQIGQLYAPLLRSLRVCDPSPLTHMLSLAISSLEHLQIDESEYWEYPRKVPKLLCDCLELQDLSIVFPRNLILSGPDPVVLPKVSRMKLEWRFPSNPVPIFSSVIAPCLRNLCLSHTNFLTMFSHETVSTLHDMIQSSTQLTTLSFVGCNLSSISEHSSFFCDMPQLRELIIRGCFGTGTLLAGLSPSPSDPYWPCPNLIHLEVSRVKETELRDIIYFARRRMASKSGDTFAREGGEYLKELTLNARLQDFTPQARAVLLAGLDVIRHSVKISGPLQDIQLALYDL</sequence>
<evidence type="ECO:0000313" key="1">
    <source>
        <dbReference type="EMBL" id="TFK30043.1"/>
    </source>
</evidence>
<dbReference type="AlphaFoldDB" id="A0A5C3LC83"/>
<dbReference type="InterPro" id="IPR036047">
    <property type="entry name" value="F-box-like_dom_sf"/>
</dbReference>
<dbReference type="Gene3D" id="1.20.1280.50">
    <property type="match status" value="1"/>
</dbReference>
<reference evidence="1 2" key="1">
    <citation type="journal article" date="2019" name="Nat. Ecol. Evol.">
        <title>Megaphylogeny resolves global patterns of mushroom evolution.</title>
        <authorList>
            <person name="Varga T."/>
            <person name="Krizsan K."/>
            <person name="Foldi C."/>
            <person name="Dima B."/>
            <person name="Sanchez-Garcia M."/>
            <person name="Sanchez-Ramirez S."/>
            <person name="Szollosi G.J."/>
            <person name="Szarkandi J.G."/>
            <person name="Papp V."/>
            <person name="Albert L."/>
            <person name="Andreopoulos W."/>
            <person name="Angelini C."/>
            <person name="Antonin V."/>
            <person name="Barry K.W."/>
            <person name="Bougher N.L."/>
            <person name="Buchanan P."/>
            <person name="Buyck B."/>
            <person name="Bense V."/>
            <person name="Catcheside P."/>
            <person name="Chovatia M."/>
            <person name="Cooper J."/>
            <person name="Damon W."/>
            <person name="Desjardin D."/>
            <person name="Finy P."/>
            <person name="Geml J."/>
            <person name="Haridas S."/>
            <person name="Hughes K."/>
            <person name="Justo A."/>
            <person name="Karasinski D."/>
            <person name="Kautmanova I."/>
            <person name="Kiss B."/>
            <person name="Kocsube S."/>
            <person name="Kotiranta H."/>
            <person name="LaButti K.M."/>
            <person name="Lechner B.E."/>
            <person name="Liimatainen K."/>
            <person name="Lipzen A."/>
            <person name="Lukacs Z."/>
            <person name="Mihaltcheva S."/>
            <person name="Morgado L.N."/>
            <person name="Niskanen T."/>
            <person name="Noordeloos M.E."/>
            <person name="Ohm R.A."/>
            <person name="Ortiz-Santana B."/>
            <person name="Ovrebo C."/>
            <person name="Racz N."/>
            <person name="Riley R."/>
            <person name="Savchenko A."/>
            <person name="Shiryaev A."/>
            <person name="Soop K."/>
            <person name="Spirin V."/>
            <person name="Szebenyi C."/>
            <person name="Tomsovsky M."/>
            <person name="Tulloss R.E."/>
            <person name="Uehling J."/>
            <person name="Grigoriev I.V."/>
            <person name="Vagvolgyi C."/>
            <person name="Papp T."/>
            <person name="Martin F.M."/>
            <person name="Miettinen O."/>
            <person name="Hibbett D.S."/>
            <person name="Nagy L.G."/>
        </authorList>
    </citation>
    <scope>NUCLEOTIDE SEQUENCE [LARGE SCALE GENOMIC DNA]</scope>
    <source>
        <strain evidence="1 2">CBS 121175</strain>
    </source>
</reference>
<evidence type="ECO:0000313" key="2">
    <source>
        <dbReference type="Proteomes" id="UP000307440"/>
    </source>
</evidence>
<dbReference type="Proteomes" id="UP000307440">
    <property type="component" value="Unassembled WGS sequence"/>
</dbReference>
<organism evidence="1 2">
    <name type="scientific">Coprinopsis marcescibilis</name>
    <name type="common">Agaric fungus</name>
    <name type="synonym">Psathyrella marcescibilis</name>
    <dbReference type="NCBI Taxonomy" id="230819"/>
    <lineage>
        <taxon>Eukaryota</taxon>
        <taxon>Fungi</taxon>
        <taxon>Dikarya</taxon>
        <taxon>Basidiomycota</taxon>
        <taxon>Agaricomycotina</taxon>
        <taxon>Agaricomycetes</taxon>
        <taxon>Agaricomycetidae</taxon>
        <taxon>Agaricales</taxon>
        <taxon>Agaricineae</taxon>
        <taxon>Psathyrellaceae</taxon>
        <taxon>Coprinopsis</taxon>
    </lineage>
</organism>